<dbReference type="GO" id="GO:0004400">
    <property type="term" value="F:histidinol-phosphate transaminase activity"/>
    <property type="evidence" value="ECO:0007669"/>
    <property type="project" value="UniProtKB-UniRule"/>
</dbReference>
<dbReference type="GO" id="GO:0030170">
    <property type="term" value="F:pyridoxal phosphate binding"/>
    <property type="evidence" value="ECO:0007669"/>
    <property type="project" value="InterPro"/>
</dbReference>
<dbReference type="Gene3D" id="3.90.1150.10">
    <property type="entry name" value="Aspartate Aminotransferase, domain 1"/>
    <property type="match status" value="1"/>
</dbReference>
<organism evidence="9 10">
    <name type="scientific">Sporosarcina newyorkensis</name>
    <dbReference type="NCBI Taxonomy" id="759851"/>
    <lineage>
        <taxon>Bacteria</taxon>
        <taxon>Bacillati</taxon>
        <taxon>Bacillota</taxon>
        <taxon>Bacilli</taxon>
        <taxon>Bacillales</taxon>
        <taxon>Caryophanaceae</taxon>
        <taxon>Sporosarcina</taxon>
    </lineage>
</organism>
<dbReference type="PANTHER" id="PTHR43643">
    <property type="entry name" value="HISTIDINOL-PHOSPHATE AMINOTRANSFERASE 2"/>
    <property type="match status" value="1"/>
</dbReference>
<comment type="similarity">
    <text evidence="7">Belongs to the class-II pyridoxal-phosphate-dependent aminotransferase family. Histidinol-phosphate aminotransferase subfamily.</text>
</comment>
<dbReference type="AlphaFoldDB" id="A0A1T4YKP3"/>
<dbReference type="Pfam" id="PF00155">
    <property type="entry name" value="Aminotran_1_2"/>
    <property type="match status" value="1"/>
</dbReference>
<name>A0A1T4YKP3_9BACL</name>
<evidence type="ECO:0000313" key="9">
    <source>
        <dbReference type="EMBL" id="SKB02263.1"/>
    </source>
</evidence>
<evidence type="ECO:0000256" key="3">
    <source>
        <dbReference type="ARBA" id="ARBA00022576"/>
    </source>
</evidence>
<dbReference type="HAMAP" id="MF_01023">
    <property type="entry name" value="HisC_aminotrans_2"/>
    <property type="match status" value="1"/>
</dbReference>
<dbReference type="CDD" id="cd00609">
    <property type="entry name" value="AAT_like"/>
    <property type="match status" value="1"/>
</dbReference>
<reference evidence="10" key="1">
    <citation type="submission" date="2017-02" db="EMBL/GenBank/DDBJ databases">
        <authorList>
            <person name="Varghese N."/>
            <person name="Submissions S."/>
        </authorList>
    </citation>
    <scope>NUCLEOTIDE SEQUENCE [LARGE SCALE GENOMIC DNA]</scope>
    <source>
        <strain evidence="10">DSM 23966</strain>
    </source>
</reference>
<keyword evidence="4 7" id="KW-0808">Transferase</keyword>
<feature type="domain" description="Aminotransferase class I/classII large" evidence="8">
    <location>
        <begin position="25"/>
        <end position="348"/>
    </location>
</feature>
<dbReference type="InterPro" id="IPR050106">
    <property type="entry name" value="HistidinolP_aminotransfase"/>
</dbReference>
<protein>
    <recommendedName>
        <fullName evidence="7">Histidinol-phosphate aminotransferase</fullName>
        <ecNumber evidence="7">2.6.1.9</ecNumber>
    </recommendedName>
    <alternativeName>
        <fullName evidence="7">Imidazole acetol-phosphate transaminase</fullName>
    </alternativeName>
</protein>
<dbReference type="EC" id="2.6.1.9" evidence="7"/>
<keyword evidence="3 7" id="KW-0032">Aminotransferase</keyword>
<dbReference type="NCBIfam" id="TIGR01141">
    <property type="entry name" value="hisC"/>
    <property type="match status" value="1"/>
</dbReference>
<keyword evidence="5 7" id="KW-0663">Pyridoxal phosphate</keyword>
<comment type="pathway">
    <text evidence="7">Amino-acid biosynthesis; L-histidine biosynthesis; L-histidine from 5-phospho-alpha-D-ribose 1-diphosphate: step 7/9.</text>
</comment>
<evidence type="ECO:0000256" key="2">
    <source>
        <dbReference type="ARBA" id="ARBA00011738"/>
    </source>
</evidence>
<dbReference type="UniPathway" id="UPA00031">
    <property type="reaction ID" value="UER00012"/>
</dbReference>
<proteinExistence type="inferred from homology"/>
<evidence type="ECO:0000256" key="7">
    <source>
        <dbReference type="HAMAP-Rule" id="MF_01023"/>
    </source>
</evidence>
<dbReference type="EMBL" id="FUYJ01000006">
    <property type="protein sequence ID" value="SKB02263.1"/>
    <property type="molecule type" value="Genomic_DNA"/>
</dbReference>
<comment type="cofactor">
    <cofactor evidence="1 7">
        <name>pyridoxal 5'-phosphate</name>
        <dbReference type="ChEBI" id="CHEBI:597326"/>
    </cofactor>
</comment>
<keyword evidence="7" id="KW-0028">Amino-acid biosynthesis</keyword>
<dbReference type="InterPro" id="IPR015422">
    <property type="entry name" value="PyrdxlP-dep_Trfase_small"/>
</dbReference>
<evidence type="ECO:0000313" key="10">
    <source>
        <dbReference type="Proteomes" id="UP000190042"/>
    </source>
</evidence>
<keyword evidence="10" id="KW-1185">Reference proteome</keyword>
<dbReference type="RefSeq" id="WP_078818115.1">
    <property type="nucleotide sequence ID" value="NZ_FUYJ01000006.1"/>
</dbReference>
<comment type="subunit">
    <text evidence="2 7">Homodimer.</text>
</comment>
<evidence type="ECO:0000256" key="1">
    <source>
        <dbReference type="ARBA" id="ARBA00001933"/>
    </source>
</evidence>
<dbReference type="Proteomes" id="UP000190042">
    <property type="component" value="Unassembled WGS sequence"/>
</dbReference>
<dbReference type="PANTHER" id="PTHR43643:SF3">
    <property type="entry name" value="HISTIDINOL-PHOSPHATE AMINOTRANSFERASE"/>
    <property type="match status" value="1"/>
</dbReference>
<comment type="catalytic activity">
    <reaction evidence="7">
        <text>L-histidinol phosphate + 2-oxoglutarate = 3-(imidazol-4-yl)-2-oxopropyl phosphate + L-glutamate</text>
        <dbReference type="Rhea" id="RHEA:23744"/>
        <dbReference type="ChEBI" id="CHEBI:16810"/>
        <dbReference type="ChEBI" id="CHEBI:29985"/>
        <dbReference type="ChEBI" id="CHEBI:57766"/>
        <dbReference type="ChEBI" id="CHEBI:57980"/>
        <dbReference type="EC" id="2.6.1.9"/>
    </reaction>
</comment>
<gene>
    <name evidence="7" type="primary">hisC</name>
    <name evidence="9" type="ORF">SAMN04244570_2891</name>
</gene>
<dbReference type="InterPro" id="IPR015424">
    <property type="entry name" value="PyrdxlP-dep_Trfase"/>
</dbReference>
<dbReference type="GO" id="GO:0000105">
    <property type="term" value="P:L-histidine biosynthetic process"/>
    <property type="evidence" value="ECO:0007669"/>
    <property type="project" value="UniProtKB-UniRule"/>
</dbReference>
<evidence type="ECO:0000259" key="8">
    <source>
        <dbReference type="Pfam" id="PF00155"/>
    </source>
</evidence>
<dbReference type="Gene3D" id="3.40.640.10">
    <property type="entry name" value="Type I PLP-dependent aspartate aminotransferase-like (Major domain)"/>
    <property type="match status" value="1"/>
</dbReference>
<dbReference type="InterPro" id="IPR015421">
    <property type="entry name" value="PyrdxlP-dep_Trfase_major"/>
</dbReference>
<dbReference type="InterPro" id="IPR005861">
    <property type="entry name" value="HisP_aminotrans"/>
</dbReference>
<sequence length="353" mass="39579">MSRFLSTVAKRTEPYVPGEQLNQPDIIKLNTNENPYPPSPKVLAAIQKALDDNSLQRYPSPTADPLRHAIADTYGLTKEQVFVGNGSDEVLAFSFMAFFEPGKTIKFPEISYSFYPVYSKIFNIPFEKVPLNEDFTLPMENFFQSDGGVILPNPNAPTSIYADLDVIEGILQQNRDQVVVIDEAYIDFAGPSAIKLIDRYDNLLVIQTTSKSRALAGLRVGFALGQPELIEGLTRIKDSFNSYTVDRLAMAGATAAFQDHAYFSESTKKIIRTRERCVQSLIEMGFDVVPSDANFLFAKPANLDALVLYEQLKERGILVRHFDQEGINNYLRITIGTDEQMEVLVEALKQLIK</sequence>
<keyword evidence="6 7" id="KW-0368">Histidine biosynthesis</keyword>
<accession>A0A1T4YKP3</accession>
<evidence type="ECO:0000256" key="6">
    <source>
        <dbReference type="ARBA" id="ARBA00023102"/>
    </source>
</evidence>
<evidence type="ECO:0000256" key="5">
    <source>
        <dbReference type="ARBA" id="ARBA00022898"/>
    </source>
</evidence>
<feature type="modified residue" description="N6-(pyridoxal phosphate)lysine" evidence="7">
    <location>
        <position position="211"/>
    </location>
</feature>
<dbReference type="SUPFAM" id="SSF53383">
    <property type="entry name" value="PLP-dependent transferases"/>
    <property type="match status" value="1"/>
</dbReference>
<dbReference type="InterPro" id="IPR004839">
    <property type="entry name" value="Aminotransferase_I/II_large"/>
</dbReference>
<evidence type="ECO:0000256" key="4">
    <source>
        <dbReference type="ARBA" id="ARBA00022679"/>
    </source>
</evidence>